<protein>
    <submittedName>
        <fullName evidence="2">Nucleotidyltransferase domain-containing protein</fullName>
    </submittedName>
</protein>
<evidence type="ECO:0000313" key="3">
    <source>
        <dbReference type="Proteomes" id="UP001407347"/>
    </source>
</evidence>
<sequence length="114" mass="12402">MPDPETTHAARTFLRHIAGRYPVKETMLFGSRARGTHDAESDVDLAVILSGPAGRRYQVAGEMAEVAFTVMLETGILVQAVPLWEDEFEQPETFGDPGLIAAIKRDGVGVFGDE</sequence>
<reference evidence="2 3" key="1">
    <citation type="journal article" date="2023" name="PLoS ONE">
        <title>Complete genome assembly of Hawai'i environmental nontuberculous mycobacteria reveals unexpected co-isolation with methylobacteria.</title>
        <authorList>
            <person name="Hendrix J."/>
            <person name="Epperson L.E."/>
            <person name="Tong E.I."/>
            <person name="Chan Y.L."/>
            <person name="Hasan N.A."/>
            <person name="Dawrs S.N."/>
            <person name="Norton G.J."/>
            <person name="Virdi R."/>
            <person name="Crooks J.L."/>
            <person name="Chan E.D."/>
            <person name="Honda J.R."/>
            <person name="Strong M."/>
        </authorList>
    </citation>
    <scope>NUCLEOTIDE SEQUENCE [LARGE SCALE GENOMIC DNA]</scope>
    <source>
        <strain evidence="2 3">NJH_HI04-1</strain>
    </source>
</reference>
<dbReference type="Proteomes" id="UP001407347">
    <property type="component" value="Unassembled WGS sequence"/>
</dbReference>
<name>A0ABV0A3N6_9HYPH</name>
<dbReference type="Gene3D" id="3.30.460.10">
    <property type="entry name" value="Beta Polymerase, domain 2"/>
    <property type="match status" value="1"/>
</dbReference>
<dbReference type="InterPro" id="IPR052548">
    <property type="entry name" value="Type_VII_TA_antitoxin"/>
</dbReference>
<dbReference type="PANTHER" id="PTHR33933">
    <property type="entry name" value="NUCLEOTIDYLTRANSFERASE"/>
    <property type="match status" value="1"/>
</dbReference>
<dbReference type="InterPro" id="IPR043519">
    <property type="entry name" value="NT_sf"/>
</dbReference>
<comment type="caution">
    <text evidence="2">The sequence shown here is derived from an EMBL/GenBank/DDBJ whole genome shotgun (WGS) entry which is preliminary data.</text>
</comment>
<organism evidence="2 3">
    <name type="scientific">Methylobacterium ajmalii</name>
    <dbReference type="NCBI Taxonomy" id="2738439"/>
    <lineage>
        <taxon>Bacteria</taxon>
        <taxon>Pseudomonadati</taxon>
        <taxon>Pseudomonadota</taxon>
        <taxon>Alphaproteobacteria</taxon>
        <taxon>Hyphomicrobiales</taxon>
        <taxon>Methylobacteriaceae</taxon>
        <taxon>Methylobacterium</taxon>
    </lineage>
</organism>
<dbReference type="RefSeq" id="WP_244533284.1">
    <property type="nucleotide sequence ID" value="NZ_JAQYXP010000005.1"/>
</dbReference>
<evidence type="ECO:0000313" key="2">
    <source>
        <dbReference type="EMBL" id="MEN3238459.1"/>
    </source>
</evidence>
<dbReference type="Pfam" id="PF01909">
    <property type="entry name" value="NTP_transf_2"/>
    <property type="match status" value="1"/>
</dbReference>
<accession>A0ABV0A3N6</accession>
<feature type="domain" description="Polymerase nucleotidyl transferase" evidence="1">
    <location>
        <begin position="14"/>
        <end position="57"/>
    </location>
</feature>
<dbReference type="SUPFAM" id="SSF81301">
    <property type="entry name" value="Nucleotidyltransferase"/>
    <property type="match status" value="1"/>
</dbReference>
<evidence type="ECO:0000259" key="1">
    <source>
        <dbReference type="Pfam" id="PF01909"/>
    </source>
</evidence>
<dbReference type="EMBL" id="JAQYXP010000005">
    <property type="protein sequence ID" value="MEN3238459.1"/>
    <property type="molecule type" value="Genomic_DNA"/>
</dbReference>
<proteinExistence type="predicted"/>
<dbReference type="CDD" id="cd05403">
    <property type="entry name" value="NT_KNTase_like"/>
    <property type="match status" value="1"/>
</dbReference>
<dbReference type="PANTHER" id="PTHR33933:SF1">
    <property type="entry name" value="PROTEIN ADENYLYLTRANSFERASE MNTA-RELATED"/>
    <property type="match status" value="1"/>
</dbReference>
<dbReference type="InterPro" id="IPR002934">
    <property type="entry name" value="Polymerase_NTP_transf_dom"/>
</dbReference>
<keyword evidence="3" id="KW-1185">Reference proteome</keyword>
<gene>
    <name evidence="2" type="ORF">PUR29_34030</name>
</gene>